<dbReference type="PANTHER" id="PTHR43065:SF10">
    <property type="entry name" value="PEROXIDE STRESS-ACTIVATED HISTIDINE KINASE MAK3"/>
    <property type="match status" value="1"/>
</dbReference>
<feature type="transmembrane region" description="Helical" evidence="14">
    <location>
        <begin position="308"/>
        <end position="328"/>
    </location>
</feature>
<dbReference type="SUPFAM" id="SSF55785">
    <property type="entry name" value="PYP-like sensor domain (PAS domain)"/>
    <property type="match status" value="1"/>
</dbReference>
<evidence type="ECO:0000313" key="18">
    <source>
        <dbReference type="EMBL" id="MBD8049779.1"/>
    </source>
</evidence>
<dbReference type="PROSITE" id="PS50113">
    <property type="entry name" value="PAC"/>
    <property type="match status" value="1"/>
</dbReference>
<dbReference type="PROSITE" id="PS50112">
    <property type="entry name" value="PAS"/>
    <property type="match status" value="1"/>
</dbReference>
<dbReference type="CDD" id="cd12915">
    <property type="entry name" value="PDC2_DGC_like"/>
    <property type="match status" value="1"/>
</dbReference>
<dbReference type="InterPro" id="IPR033479">
    <property type="entry name" value="dCache_1"/>
</dbReference>
<proteinExistence type="predicted"/>
<evidence type="ECO:0000256" key="5">
    <source>
        <dbReference type="ARBA" id="ARBA00022553"/>
    </source>
</evidence>
<dbReference type="InterPro" id="IPR035965">
    <property type="entry name" value="PAS-like_dom_sf"/>
</dbReference>
<evidence type="ECO:0000256" key="1">
    <source>
        <dbReference type="ARBA" id="ARBA00000085"/>
    </source>
</evidence>
<evidence type="ECO:0000256" key="10">
    <source>
        <dbReference type="ARBA" id="ARBA00022840"/>
    </source>
</evidence>
<dbReference type="InterPro" id="IPR000014">
    <property type="entry name" value="PAS"/>
</dbReference>
<dbReference type="Gene3D" id="1.10.287.130">
    <property type="match status" value="1"/>
</dbReference>
<evidence type="ECO:0000256" key="12">
    <source>
        <dbReference type="ARBA" id="ARBA00023012"/>
    </source>
</evidence>
<keyword evidence="10" id="KW-0067">ATP-binding</keyword>
<feature type="domain" description="Histidine kinase" evidence="15">
    <location>
        <begin position="619"/>
        <end position="839"/>
    </location>
</feature>
<keyword evidence="13 14" id="KW-0472">Membrane</keyword>
<evidence type="ECO:0000256" key="7">
    <source>
        <dbReference type="ARBA" id="ARBA00022692"/>
    </source>
</evidence>
<name>A0A927FE77_9BURK</name>
<evidence type="ECO:0000259" key="16">
    <source>
        <dbReference type="PROSITE" id="PS50112"/>
    </source>
</evidence>
<dbReference type="CDD" id="cd00082">
    <property type="entry name" value="HisKA"/>
    <property type="match status" value="1"/>
</dbReference>
<comment type="catalytic activity">
    <reaction evidence="1">
        <text>ATP + protein L-histidine = ADP + protein N-phospho-L-histidine.</text>
        <dbReference type="EC" id="2.7.13.3"/>
    </reaction>
</comment>
<dbReference type="GO" id="GO:0005886">
    <property type="term" value="C:plasma membrane"/>
    <property type="evidence" value="ECO:0007669"/>
    <property type="project" value="UniProtKB-SubCell"/>
</dbReference>
<dbReference type="InterPro" id="IPR005467">
    <property type="entry name" value="His_kinase_dom"/>
</dbReference>
<feature type="domain" description="PAS" evidence="16">
    <location>
        <begin position="344"/>
        <end position="389"/>
    </location>
</feature>
<evidence type="ECO:0000256" key="9">
    <source>
        <dbReference type="ARBA" id="ARBA00022777"/>
    </source>
</evidence>
<dbReference type="InterPro" id="IPR003594">
    <property type="entry name" value="HATPase_dom"/>
</dbReference>
<dbReference type="Pfam" id="PF02518">
    <property type="entry name" value="HATPase_c"/>
    <property type="match status" value="1"/>
</dbReference>
<evidence type="ECO:0000256" key="14">
    <source>
        <dbReference type="SAM" id="Phobius"/>
    </source>
</evidence>
<keyword evidence="8" id="KW-0547">Nucleotide-binding</keyword>
<keyword evidence="6" id="KW-0808">Transferase</keyword>
<dbReference type="PROSITE" id="PS50109">
    <property type="entry name" value="HIS_KIN"/>
    <property type="match status" value="1"/>
</dbReference>
<keyword evidence="19" id="KW-1185">Reference proteome</keyword>
<dbReference type="EC" id="2.7.13.3" evidence="3"/>
<sequence length="843" mass="91885">MTNHKLPQNLPRLSAIILAGLATVLIVLWGGVVWGLQTLHQEAVRNQIQESSNISRVLQEQTTRVLAIVDKVTLRANDTTTAARAAGDALKQVDVVRLANESGFFPDILSQLSVVDAQGRFLFSNLDPKGEKSGGVDLSEREHIKVHLRSDLASATAKRVNANGLFIGKPVLGKVSKLWTIQVSRKLTDASGQLIGVVVASVNPVYFEQVYKDVRLGPTGNIALVGDDDIVRAEVVGGQSHGMGESLVLAQPDPDDVATADQTHFIRTDAAGTRHVVVSQRIPGYPLRLMISTTADWALANWYETRNITLVLMVLLSLGAVAASVFFLKVLRQKEAQSEEIRAQHQLQEMTMDAMQDGVLLFDSRGLLVKANPMALELLGKRQDAVLGERIEALFPGEQHQHRMDDWFAFGYQELMRYLSLKIHQASGAAPAIPVPLLKVGADGHVQWATLTACELLGLDPESPQPDALARETVTQLLQVQAEQGAAPGQVSRGTQSVEVDWRSGDLHTLRLPTLLLPEQTEDGSAVFWIIPDFDALSAYAIRTLHNLEWLILRPEDEAIIPVLLTASPLLDPYSRLTGAVLTMKDVRDVKAQEAENLRMVKKMEQSQKLDALGQLAAGVAHDFNNLLGMIQSHAELVEMKIGTDSPAQKNLHAISQAITRAHNIVLTLNSLGRDAKNDSEATDPNNALFELFPLLHETQSLLQASMKGIAISFENVDNVPETLLLRGESGKLQQVLVNLCVNASHAIGEQRQGRITIETRLAKDGFVLVDVVDNGSGIPADILSRIFEPFFTTKVVGKGTGLGLAMVHSIITKMNGTIDCQSEVGVGTRFSIKLPFDANRPH</sequence>
<keyword evidence="9" id="KW-0418">Kinase</keyword>
<dbReference type="PANTHER" id="PTHR43065">
    <property type="entry name" value="SENSOR HISTIDINE KINASE"/>
    <property type="match status" value="1"/>
</dbReference>
<protein>
    <recommendedName>
        <fullName evidence="3">histidine kinase</fullName>
        <ecNumber evidence="3">2.7.13.3</ecNumber>
    </recommendedName>
</protein>
<dbReference type="InterPro" id="IPR003661">
    <property type="entry name" value="HisK_dim/P_dom"/>
</dbReference>
<dbReference type="InterPro" id="IPR000700">
    <property type="entry name" value="PAS-assoc_C"/>
</dbReference>
<evidence type="ECO:0000256" key="13">
    <source>
        <dbReference type="ARBA" id="ARBA00023136"/>
    </source>
</evidence>
<dbReference type="Gene3D" id="3.30.450.20">
    <property type="entry name" value="PAS domain"/>
    <property type="match status" value="3"/>
</dbReference>
<evidence type="ECO:0000259" key="17">
    <source>
        <dbReference type="PROSITE" id="PS50113"/>
    </source>
</evidence>
<keyword evidence="7 14" id="KW-0812">Transmembrane</keyword>
<dbReference type="GO" id="GO:0005524">
    <property type="term" value="F:ATP binding"/>
    <property type="evidence" value="ECO:0007669"/>
    <property type="project" value="UniProtKB-KW"/>
</dbReference>
<feature type="domain" description="PAC" evidence="17">
    <location>
        <begin position="546"/>
        <end position="599"/>
    </location>
</feature>
<dbReference type="Pfam" id="PF02743">
    <property type="entry name" value="dCache_1"/>
    <property type="match status" value="1"/>
</dbReference>
<evidence type="ECO:0000313" key="19">
    <source>
        <dbReference type="Proteomes" id="UP000647424"/>
    </source>
</evidence>
<comment type="caution">
    <text evidence="18">The sequence shown here is derived from an EMBL/GenBank/DDBJ whole genome shotgun (WGS) entry which is preliminary data.</text>
</comment>
<dbReference type="RefSeq" id="WP_191818226.1">
    <property type="nucleotide sequence ID" value="NZ_JACYFT010000001.1"/>
</dbReference>
<dbReference type="CDD" id="cd12914">
    <property type="entry name" value="PDC1_DGC_like"/>
    <property type="match status" value="1"/>
</dbReference>
<dbReference type="InterPro" id="IPR036097">
    <property type="entry name" value="HisK_dim/P_sf"/>
</dbReference>
<dbReference type="SMART" id="SM00091">
    <property type="entry name" value="PAS"/>
    <property type="match status" value="2"/>
</dbReference>
<keyword evidence="4" id="KW-1003">Cell membrane</keyword>
<evidence type="ECO:0000256" key="11">
    <source>
        <dbReference type="ARBA" id="ARBA00022989"/>
    </source>
</evidence>
<dbReference type="SMART" id="SM00388">
    <property type="entry name" value="HisKA"/>
    <property type="match status" value="1"/>
</dbReference>
<evidence type="ECO:0000256" key="2">
    <source>
        <dbReference type="ARBA" id="ARBA00004651"/>
    </source>
</evidence>
<accession>A0A927FE77</accession>
<dbReference type="InterPro" id="IPR004358">
    <property type="entry name" value="Sig_transdc_His_kin-like_C"/>
</dbReference>
<dbReference type="SMART" id="SM00387">
    <property type="entry name" value="HATPase_c"/>
    <property type="match status" value="1"/>
</dbReference>
<evidence type="ECO:0000256" key="4">
    <source>
        <dbReference type="ARBA" id="ARBA00022475"/>
    </source>
</evidence>
<dbReference type="SUPFAM" id="SSF55874">
    <property type="entry name" value="ATPase domain of HSP90 chaperone/DNA topoisomerase II/histidine kinase"/>
    <property type="match status" value="1"/>
</dbReference>
<evidence type="ECO:0000256" key="8">
    <source>
        <dbReference type="ARBA" id="ARBA00022741"/>
    </source>
</evidence>
<dbReference type="InterPro" id="IPR036890">
    <property type="entry name" value="HATPase_C_sf"/>
</dbReference>
<comment type="subcellular location">
    <subcellularLocation>
        <location evidence="2">Cell membrane</location>
        <topology evidence="2">Multi-pass membrane protein</topology>
    </subcellularLocation>
</comment>
<dbReference type="Gene3D" id="3.30.565.10">
    <property type="entry name" value="Histidine kinase-like ATPase, C-terminal domain"/>
    <property type="match status" value="1"/>
</dbReference>
<evidence type="ECO:0000256" key="6">
    <source>
        <dbReference type="ARBA" id="ARBA00022679"/>
    </source>
</evidence>
<keyword evidence="11 14" id="KW-1133">Transmembrane helix</keyword>
<dbReference type="Pfam" id="PF13188">
    <property type="entry name" value="PAS_8"/>
    <property type="match status" value="1"/>
</dbReference>
<dbReference type="EMBL" id="JACYFT010000001">
    <property type="protein sequence ID" value="MBD8049779.1"/>
    <property type="molecule type" value="Genomic_DNA"/>
</dbReference>
<evidence type="ECO:0000259" key="15">
    <source>
        <dbReference type="PROSITE" id="PS50109"/>
    </source>
</evidence>
<keyword evidence="5" id="KW-0597">Phosphoprotein</keyword>
<reference evidence="18" key="1">
    <citation type="submission" date="2020-09" db="EMBL/GenBank/DDBJ databases">
        <title>Genome seq and assembly of Limnohabitants sp.</title>
        <authorList>
            <person name="Chhetri G."/>
        </authorList>
    </citation>
    <scope>NUCLEOTIDE SEQUENCE</scope>
    <source>
        <strain evidence="18">JUR4</strain>
    </source>
</reference>
<dbReference type="Proteomes" id="UP000647424">
    <property type="component" value="Unassembled WGS sequence"/>
</dbReference>
<organism evidence="18 19">
    <name type="scientific">Limnohabitans radicicola</name>
    <dbReference type="NCBI Taxonomy" id="2771427"/>
    <lineage>
        <taxon>Bacteria</taxon>
        <taxon>Pseudomonadati</taxon>
        <taxon>Pseudomonadota</taxon>
        <taxon>Betaproteobacteria</taxon>
        <taxon>Burkholderiales</taxon>
        <taxon>Comamonadaceae</taxon>
        <taxon>Limnohabitans</taxon>
    </lineage>
</organism>
<gene>
    <name evidence="18" type="ORF">IC609_04415</name>
</gene>
<keyword evidence="12" id="KW-0902">Two-component regulatory system</keyword>
<evidence type="ECO:0000256" key="3">
    <source>
        <dbReference type="ARBA" id="ARBA00012438"/>
    </source>
</evidence>
<dbReference type="AlphaFoldDB" id="A0A927FE77"/>
<feature type="transmembrane region" description="Helical" evidence="14">
    <location>
        <begin position="12"/>
        <end position="36"/>
    </location>
</feature>
<dbReference type="PRINTS" id="PR00344">
    <property type="entry name" value="BCTRLSENSOR"/>
</dbReference>
<dbReference type="CDD" id="cd00130">
    <property type="entry name" value="PAS"/>
    <property type="match status" value="1"/>
</dbReference>
<dbReference type="GO" id="GO:0000155">
    <property type="term" value="F:phosphorelay sensor kinase activity"/>
    <property type="evidence" value="ECO:0007669"/>
    <property type="project" value="InterPro"/>
</dbReference>
<dbReference type="SUPFAM" id="SSF47384">
    <property type="entry name" value="Homodimeric domain of signal transducing histidine kinase"/>
    <property type="match status" value="1"/>
</dbReference>